<keyword evidence="7" id="KW-0067">ATP-binding</keyword>
<evidence type="ECO:0000256" key="6">
    <source>
        <dbReference type="ARBA" id="ARBA00022806"/>
    </source>
</evidence>
<dbReference type="SMART" id="SM00488">
    <property type="entry name" value="DEXDc2"/>
    <property type="match status" value="1"/>
</dbReference>
<sequence>MPSHRGHRVSYTMAVRALCEFAARAGDLDLRFTPAPSALEGTAGHGLVQSRRGKDYEAEISLAGQYQDLQVRGRADGFDAQAGQLEEIKTYRGLLDGVRPHHRALHWAQARIYGHLLCQARGLARLRVALVYFNVGTEEETVLTETHEAAALQAFFEDLCSHFLDWARSEAAHRQARDAALAALPFPMERFRAGQRELAVAVYRCARSEAGGRSLMAQAPTGIGKTLGTVFPMLKASTGQGLDKLFFLTAKGTGHGLALQALATVNQQLQAQTLNCQLRVLDVQARDKTCEHPDKACHGESCPLAQGFYDRLAAARAAMLRQPPPWDAPAVRTVALAHQLCPYYLAQEMVRWSDVVVADYHYFYDTAAMLYALTQAQQWKVGVLVDEAHNLLERARRMYTAELSQFSLAAARQAATAEGPGPVQKALDKLHRSWSALNKAQAGSYQAYDEVPAALLGAVQRAVGAIADAQADRPLLPGDPVLAFYWELLQFMALAEQFGGHALFDVGLAPGRAGRKRPPASTLCIRNVVPAPHLAARHAAAHASVLFSGTLSPPHFYRDILGLPGDTGWIEAEAPFQARQLSVQVARHISTRYRDREQSLQPIVDLVARQYQRQPGNYLCFFSSFDYLQRAAECLQRTHPQLPVWLQTPAMDEESRSAFLARFTEQGQGVGFAVLGGAFSEGVDLPGQRLIGAFVATLGLPQVNPVNEQMKRAMDRHFGADKGYDYTYLYPGLRKVVQAAGRVIRTEHDQGVVFLMDDRYRRGEVRALLPRWWHIDG</sequence>
<evidence type="ECO:0000256" key="3">
    <source>
        <dbReference type="ARBA" id="ARBA00022741"/>
    </source>
</evidence>
<dbReference type="Gene3D" id="3.90.320.10">
    <property type="match status" value="1"/>
</dbReference>
<dbReference type="Pfam" id="PF13307">
    <property type="entry name" value="Helicase_C_2"/>
    <property type="match status" value="1"/>
</dbReference>
<reference evidence="15 16" key="1">
    <citation type="submission" date="2009-05" db="EMBL/GenBank/DDBJ databases">
        <title>The draft genome of Acidovorax delafieldii 2AN.</title>
        <authorList>
            <consortium name="US DOE Joint Genome Institute (JGI-PGF)"/>
            <person name="Lucas S."/>
            <person name="Copeland A."/>
            <person name="Lapidus A."/>
            <person name="Glavina del Rio T."/>
            <person name="Tice H."/>
            <person name="Bruce D."/>
            <person name="Goodwin L."/>
            <person name="Pitluck S."/>
            <person name="Larimer F."/>
            <person name="Land M.L."/>
            <person name="Hauser L."/>
            <person name="Shelobolina E.S."/>
            <person name="Picardal F."/>
            <person name="Roden E."/>
            <person name="Emerson D."/>
        </authorList>
    </citation>
    <scope>NUCLEOTIDE SEQUENCE [LARGE SCALE GENOMIC DNA]</scope>
    <source>
        <strain evidence="15 16">2AN</strain>
    </source>
</reference>
<dbReference type="Pfam" id="PF06733">
    <property type="entry name" value="DEAD_2"/>
    <property type="match status" value="1"/>
</dbReference>
<keyword evidence="6 15" id="KW-0347">Helicase</keyword>
<keyword evidence="3" id="KW-0547">Nucleotide-binding</keyword>
<evidence type="ECO:0000256" key="7">
    <source>
        <dbReference type="ARBA" id="ARBA00022840"/>
    </source>
</evidence>
<gene>
    <name evidence="15" type="ORF">AcdelDRAFT_4308</name>
</gene>
<evidence type="ECO:0000256" key="13">
    <source>
        <dbReference type="ARBA" id="ARBA00038058"/>
    </source>
</evidence>
<dbReference type="GO" id="GO:0005524">
    <property type="term" value="F:ATP binding"/>
    <property type="evidence" value="ECO:0007669"/>
    <property type="project" value="UniProtKB-KW"/>
</dbReference>
<dbReference type="SUPFAM" id="SSF52540">
    <property type="entry name" value="P-loop containing nucleoside triphosphate hydrolases"/>
    <property type="match status" value="1"/>
</dbReference>
<dbReference type="Proteomes" id="UP000003856">
    <property type="component" value="Unassembled WGS sequence"/>
</dbReference>
<evidence type="ECO:0000256" key="2">
    <source>
        <dbReference type="ARBA" id="ARBA00022723"/>
    </source>
</evidence>
<dbReference type="PANTHER" id="PTHR11472">
    <property type="entry name" value="DNA REPAIR DEAD HELICASE RAD3/XP-D SUBFAMILY MEMBER"/>
    <property type="match status" value="1"/>
</dbReference>
<dbReference type="AlphaFoldDB" id="C5TBM8"/>
<accession>C5TBM8</accession>
<keyword evidence="16" id="KW-1185">Reference proteome</keyword>
<dbReference type="GO" id="GO:0016818">
    <property type="term" value="F:hydrolase activity, acting on acid anhydrides, in phosphorus-containing anhydrides"/>
    <property type="evidence" value="ECO:0007669"/>
    <property type="project" value="InterPro"/>
</dbReference>
<dbReference type="GO" id="GO:0003677">
    <property type="term" value="F:DNA binding"/>
    <property type="evidence" value="ECO:0007669"/>
    <property type="project" value="UniProtKB-KW"/>
</dbReference>
<dbReference type="RefSeq" id="WP_005800078.1">
    <property type="nucleotide sequence ID" value="NZ_ACQT01000352.1"/>
</dbReference>
<dbReference type="InterPro" id="IPR006555">
    <property type="entry name" value="ATP-dep_Helicase_C"/>
</dbReference>
<organism evidence="15 16">
    <name type="scientific">Acidovorax delafieldii 2AN</name>
    <dbReference type="NCBI Taxonomy" id="573060"/>
    <lineage>
        <taxon>Bacteria</taxon>
        <taxon>Pseudomonadati</taxon>
        <taxon>Pseudomonadota</taxon>
        <taxon>Betaproteobacteria</taxon>
        <taxon>Burkholderiales</taxon>
        <taxon>Comamonadaceae</taxon>
        <taxon>Acidovorax</taxon>
    </lineage>
</organism>
<evidence type="ECO:0000313" key="15">
    <source>
        <dbReference type="EMBL" id="EER58118.1"/>
    </source>
</evidence>
<dbReference type="SMART" id="SM00491">
    <property type="entry name" value="HELICc2"/>
    <property type="match status" value="1"/>
</dbReference>
<keyword evidence="1" id="KW-0004">4Fe-4S</keyword>
<keyword evidence="8" id="KW-0408">Iron</keyword>
<dbReference type="GO" id="GO:0051539">
    <property type="term" value="F:4 iron, 4 sulfur cluster binding"/>
    <property type="evidence" value="ECO:0007669"/>
    <property type="project" value="UniProtKB-KW"/>
</dbReference>
<dbReference type="GO" id="GO:0003678">
    <property type="term" value="F:DNA helicase activity"/>
    <property type="evidence" value="ECO:0007669"/>
    <property type="project" value="InterPro"/>
</dbReference>
<keyword evidence="10" id="KW-0238">DNA-binding</keyword>
<proteinExistence type="inferred from homology"/>
<dbReference type="InterPro" id="IPR011604">
    <property type="entry name" value="PDDEXK-like_dom_sf"/>
</dbReference>
<keyword evidence="11" id="KW-0234">DNA repair</keyword>
<dbReference type="InterPro" id="IPR010614">
    <property type="entry name" value="RAD3-like_helicase_DEAD"/>
</dbReference>
<evidence type="ECO:0000256" key="12">
    <source>
        <dbReference type="ARBA" id="ARBA00023235"/>
    </source>
</evidence>
<evidence type="ECO:0000256" key="4">
    <source>
        <dbReference type="ARBA" id="ARBA00022763"/>
    </source>
</evidence>
<comment type="caution">
    <text evidence="15">The sequence shown here is derived from an EMBL/GenBank/DDBJ whole genome shotgun (WGS) entry which is preliminary data.</text>
</comment>
<keyword evidence="4" id="KW-0227">DNA damage</keyword>
<evidence type="ECO:0000313" key="16">
    <source>
        <dbReference type="Proteomes" id="UP000003856"/>
    </source>
</evidence>
<dbReference type="PROSITE" id="PS51193">
    <property type="entry name" value="HELICASE_ATP_BIND_2"/>
    <property type="match status" value="1"/>
</dbReference>
<evidence type="ECO:0000256" key="5">
    <source>
        <dbReference type="ARBA" id="ARBA00022801"/>
    </source>
</evidence>
<evidence type="ECO:0000256" key="9">
    <source>
        <dbReference type="ARBA" id="ARBA00023014"/>
    </source>
</evidence>
<comment type="similarity">
    <text evidence="13">Belongs to the helicase family. DinG subfamily.</text>
</comment>
<feature type="domain" description="Helicase ATP-binding" evidence="14">
    <location>
        <begin position="181"/>
        <end position="462"/>
    </location>
</feature>
<evidence type="ECO:0000256" key="1">
    <source>
        <dbReference type="ARBA" id="ARBA00022485"/>
    </source>
</evidence>
<dbReference type="Gene3D" id="3.40.50.300">
    <property type="entry name" value="P-loop containing nucleotide triphosphate hydrolases"/>
    <property type="match status" value="2"/>
</dbReference>
<dbReference type="GO" id="GO:0046872">
    <property type="term" value="F:metal ion binding"/>
    <property type="evidence" value="ECO:0007669"/>
    <property type="project" value="UniProtKB-KW"/>
</dbReference>
<protein>
    <submittedName>
        <fullName evidence="15">Helicase c2</fullName>
    </submittedName>
</protein>
<keyword evidence="12" id="KW-0413">Isomerase</keyword>
<dbReference type="InterPro" id="IPR045028">
    <property type="entry name" value="DinG/Rad3-like"/>
</dbReference>
<keyword evidence="9" id="KW-0411">Iron-sulfur</keyword>
<dbReference type="InterPro" id="IPR027417">
    <property type="entry name" value="P-loop_NTPase"/>
</dbReference>
<evidence type="ECO:0000259" key="14">
    <source>
        <dbReference type="PROSITE" id="PS51193"/>
    </source>
</evidence>
<dbReference type="PANTHER" id="PTHR11472:SF34">
    <property type="entry name" value="REGULATOR OF TELOMERE ELONGATION HELICASE 1"/>
    <property type="match status" value="1"/>
</dbReference>
<evidence type="ECO:0000256" key="10">
    <source>
        <dbReference type="ARBA" id="ARBA00023125"/>
    </source>
</evidence>
<evidence type="ECO:0000256" key="8">
    <source>
        <dbReference type="ARBA" id="ARBA00023004"/>
    </source>
</evidence>
<dbReference type="EMBL" id="ACQT01000352">
    <property type="protein sequence ID" value="EER58118.1"/>
    <property type="molecule type" value="Genomic_DNA"/>
</dbReference>
<keyword evidence="2" id="KW-0479">Metal-binding</keyword>
<dbReference type="GO" id="GO:0006281">
    <property type="term" value="P:DNA repair"/>
    <property type="evidence" value="ECO:0007669"/>
    <property type="project" value="UniProtKB-KW"/>
</dbReference>
<evidence type="ECO:0000256" key="11">
    <source>
        <dbReference type="ARBA" id="ARBA00023204"/>
    </source>
</evidence>
<dbReference type="PATRIC" id="fig|573060.9.peg.614"/>
<keyword evidence="5" id="KW-0378">Hydrolase</keyword>
<name>C5TBM8_ACIDE</name>
<dbReference type="InterPro" id="IPR014013">
    <property type="entry name" value="Helic_SF1/SF2_ATP-bd_DinG/Rad3"/>
</dbReference>
<dbReference type="InterPro" id="IPR006554">
    <property type="entry name" value="Helicase-like_DEXD_c2"/>
</dbReference>